<accession>A0AA37T5B3</accession>
<reference evidence="2" key="1">
    <citation type="journal article" date="2014" name="Int. J. Syst. Evol. Microbiol.">
        <title>Complete genome sequence of Corynebacterium casei LMG S-19264T (=DSM 44701T), isolated from a smear-ripened cheese.</title>
        <authorList>
            <consortium name="US DOE Joint Genome Institute (JGI-PGF)"/>
            <person name="Walter F."/>
            <person name="Albersmeier A."/>
            <person name="Kalinowski J."/>
            <person name="Ruckert C."/>
        </authorList>
    </citation>
    <scope>NUCLEOTIDE SEQUENCE</scope>
    <source>
        <strain evidence="2">NBRC 110023</strain>
    </source>
</reference>
<dbReference type="Proteomes" id="UP001156601">
    <property type="component" value="Unassembled WGS sequence"/>
</dbReference>
<evidence type="ECO:0008006" key="4">
    <source>
        <dbReference type="Google" id="ProtNLM"/>
    </source>
</evidence>
<evidence type="ECO:0000313" key="3">
    <source>
        <dbReference type="Proteomes" id="UP001156601"/>
    </source>
</evidence>
<protein>
    <recommendedName>
        <fullName evidence="4">Solute-binding protein family 3/N-terminal domain-containing protein</fullName>
    </recommendedName>
</protein>
<proteinExistence type="predicted"/>
<keyword evidence="1" id="KW-0732">Signal</keyword>
<feature type="signal peptide" evidence="1">
    <location>
        <begin position="1"/>
        <end position="28"/>
    </location>
</feature>
<name>A0AA37T5B3_9ALTE</name>
<reference evidence="2" key="2">
    <citation type="submission" date="2023-01" db="EMBL/GenBank/DDBJ databases">
        <title>Draft genome sequence of Agaribacter marinus strain NBRC 110023.</title>
        <authorList>
            <person name="Sun Q."/>
            <person name="Mori K."/>
        </authorList>
    </citation>
    <scope>NUCLEOTIDE SEQUENCE</scope>
    <source>
        <strain evidence="2">NBRC 110023</strain>
    </source>
</reference>
<evidence type="ECO:0000256" key="1">
    <source>
        <dbReference type="SAM" id="SignalP"/>
    </source>
</evidence>
<dbReference type="RefSeq" id="WP_284218106.1">
    <property type="nucleotide sequence ID" value="NZ_BSOT01000006.1"/>
</dbReference>
<dbReference type="SUPFAM" id="SSF53850">
    <property type="entry name" value="Periplasmic binding protein-like II"/>
    <property type="match status" value="1"/>
</dbReference>
<organism evidence="2 3">
    <name type="scientific">Agaribacter marinus</name>
    <dbReference type="NCBI Taxonomy" id="1431249"/>
    <lineage>
        <taxon>Bacteria</taxon>
        <taxon>Pseudomonadati</taxon>
        <taxon>Pseudomonadota</taxon>
        <taxon>Gammaproteobacteria</taxon>
        <taxon>Alteromonadales</taxon>
        <taxon>Alteromonadaceae</taxon>
        <taxon>Agaribacter</taxon>
    </lineage>
</organism>
<sequence>MSTTFYNNKFFQCLFVLLFGIATSVADANPNTFKTLLKINIGMHTGSFDKYDMKSIENVCEELRLFDDRPNHRMAIELILMCEAFAAANVKVDINVSPVPNYNRALRDANGGLIHTIAETVWSSSLTNFQDLYITQEVIRFGEFEKGIYTSPGHPLQKFKQTSLINFKDYSSVTFRHWEHDYKALREISGLVLTTIKFESLLNMLKAGRADFSLIEFPKNKSLEFTYYGVTVLPIKGVKVKVFNSRVFVISKKSKNSKEIFNALERGLTILRNEKRITPHYVKEGIITPAVKDWKVLNSPN</sequence>
<evidence type="ECO:0000313" key="2">
    <source>
        <dbReference type="EMBL" id="GLR71770.1"/>
    </source>
</evidence>
<feature type="chain" id="PRO_5041302063" description="Solute-binding protein family 3/N-terminal domain-containing protein" evidence="1">
    <location>
        <begin position="29"/>
        <end position="301"/>
    </location>
</feature>
<keyword evidence="3" id="KW-1185">Reference proteome</keyword>
<dbReference type="AlphaFoldDB" id="A0AA37T5B3"/>
<comment type="caution">
    <text evidence="2">The sequence shown here is derived from an EMBL/GenBank/DDBJ whole genome shotgun (WGS) entry which is preliminary data.</text>
</comment>
<gene>
    <name evidence="2" type="ORF">GCM10007852_26780</name>
</gene>
<dbReference type="EMBL" id="BSOT01000006">
    <property type="protein sequence ID" value="GLR71770.1"/>
    <property type="molecule type" value="Genomic_DNA"/>
</dbReference>